<keyword evidence="1" id="KW-0472">Membrane</keyword>
<name>A0A562ITZ3_9ACTN</name>
<proteinExistence type="predicted"/>
<feature type="transmembrane region" description="Helical" evidence="1">
    <location>
        <begin position="190"/>
        <end position="208"/>
    </location>
</feature>
<feature type="transmembrane region" description="Helical" evidence="1">
    <location>
        <begin position="96"/>
        <end position="112"/>
    </location>
</feature>
<reference evidence="2 3" key="1">
    <citation type="submission" date="2019-07" db="EMBL/GenBank/DDBJ databases">
        <title>R&amp;d 2014.</title>
        <authorList>
            <person name="Klenk H.-P."/>
        </authorList>
    </citation>
    <scope>NUCLEOTIDE SEQUENCE [LARGE SCALE GENOMIC DNA]</scope>
    <source>
        <strain evidence="2 3">DSM 45764</strain>
    </source>
</reference>
<gene>
    <name evidence="2" type="ORF">JD78_03039</name>
</gene>
<feature type="transmembrane region" description="Helical" evidence="1">
    <location>
        <begin position="157"/>
        <end position="178"/>
    </location>
</feature>
<evidence type="ECO:0000313" key="2">
    <source>
        <dbReference type="EMBL" id="TWH74499.1"/>
    </source>
</evidence>
<dbReference type="EMBL" id="VLKF01000001">
    <property type="protein sequence ID" value="TWH74499.1"/>
    <property type="molecule type" value="Genomic_DNA"/>
</dbReference>
<protein>
    <submittedName>
        <fullName evidence="2">Uncharacterized protein</fullName>
    </submittedName>
</protein>
<evidence type="ECO:0000256" key="1">
    <source>
        <dbReference type="SAM" id="Phobius"/>
    </source>
</evidence>
<keyword evidence="3" id="KW-1185">Reference proteome</keyword>
<feature type="transmembrane region" description="Helical" evidence="1">
    <location>
        <begin position="21"/>
        <end position="41"/>
    </location>
</feature>
<dbReference type="AlphaFoldDB" id="A0A562ITZ3"/>
<keyword evidence="1" id="KW-1133">Transmembrane helix</keyword>
<feature type="transmembrane region" description="Helical" evidence="1">
    <location>
        <begin position="47"/>
        <end position="64"/>
    </location>
</feature>
<dbReference type="RefSeq" id="WP_166521214.1">
    <property type="nucleotide sequence ID" value="NZ_VLKF01000001.1"/>
</dbReference>
<organism evidence="2 3">
    <name type="scientific">Modestobacter roseus</name>
    <dbReference type="NCBI Taxonomy" id="1181884"/>
    <lineage>
        <taxon>Bacteria</taxon>
        <taxon>Bacillati</taxon>
        <taxon>Actinomycetota</taxon>
        <taxon>Actinomycetes</taxon>
        <taxon>Geodermatophilales</taxon>
        <taxon>Geodermatophilaceae</taxon>
        <taxon>Modestobacter</taxon>
    </lineage>
</organism>
<feature type="transmembrane region" description="Helical" evidence="1">
    <location>
        <begin position="250"/>
        <end position="271"/>
    </location>
</feature>
<comment type="caution">
    <text evidence="2">The sequence shown here is derived from an EMBL/GenBank/DDBJ whole genome shotgun (WGS) entry which is preliminary data.</text>
</comment>
<keyword evidence="1" id="KW-0812">Transmembrane</keyword>
<feature type="transmembrane region" description="Helical" evidence="1">
    <location>
        <begin position="124"/>
        <end position="145"/>
    </location>
</feature>
<sequence>MTSAAPDALPSPQLSSARHHLPAAGAVIAVAALLTGLPALFDDAGRVAAVAVLQLALVGGWVVATGLRGAVGSAVLGVLAAAGADVALLLPERPELDGLLVVLGLGFLAAVVHQMTRRAPREYLVASLAGVLLLLSSVCALAVQLGVARVDDGPQAAATGVLVVGAALVVGHLVDLLLPRPQLAAGVPRGLVGLVLAVFAGVAVALLADGGGALVEQLWAALYGATLAGVAALTAVGASYVVVERAEPSWALPVVQAVLPFAAAAPFGYALTLYATG</sequence>
<accession>A0A562ITZ3</accession>
<dbReference type="Proteomes" id="UP000321490">
    <property type="component" value="Unassembled WGS sequence"/>
</dbReference>
<evidence type="ECO:0000313" key="3">
    <source>
        <dbReference type="Proteomes" id="UP000321490"/>
    </source>
</evidence>
<feature type="transmembrane region" description="Helical" evidence="1">
    <location>
        <begin position="220"/>
        <end position="243"/>
    </location>
</feature>